<evidence type="ECO:0000256" key="2">
    <source>
        <dbReference type="ARBA" id="ARBA00004776"/>
    </source>
</evidence>
<evidence type="ECO:0000256" key="1">
    <source>
        <dbReference type="ARBA" id="ARBA00001947"/>
    </source>
</evidence>
<dbReference type="KEGG" id="apor:DDU33_05085"/>
<proteinExistence type="inferred from homology"/>
<organism evidence="13 14">
    <name type="scientific">Actinobacillus porcitonsillarum</name>
    <dbReference type="NCBI Taxonomy" id="189834"/>
    <lineage>
        <taxon>Bacteria</taxon>
        <taxon>Pseudomonadati</taxon>
        <taxon>Pseudomonadota</taxon>
        <taxon>Gammaproteobacteria</taxon>
        <taxon>Pasteurellales</taxon>
        <taxon>Pasteurellaceae</taxon>
        <taxon>Actinobacillus</taxon>
    </lineage>
</organism>
<evidence type="ECO:0000313" key="13">
    <source>
        <dbReference type="EMBL" id="AWI50891.1"/>
    </source>
</evidence>
<comment type="pathway">
    <text evidence="2">Cell wall biogenesis; cell wall polysaccharide biosynthesis.</text>
</comment>
<keyword evidence="4" id="KW-0479">Metal-binding</keyword>
<evidence type="ECO:0000256" key="5">
    <source>
        <dbReference type="ARBA" id="ARBA00022729"/>
    </source>
</evidence>
<evidence type="ECO:0000256" key="7">
    <source>
        <dbReference type="ARBA" id="ARBA00022833"/>
    </source>
</evidence>
<dbReference type="EMBL" id="CP029206">
    <property type="protein sequence ID" value="AWI50891.1"/>
    <property type="molecule type" value="Genomic_DNA"/>
</dbReference>
<comment type="cofactor">
    <cofactor evidence="1">
        <name>Zn(2+)</name>
        <dbReference type="ChEBI" id="CHEBI:29105"/>
    </cofactor>
</comment>
<dbReference type="GO" id="GO:0071555">
    <property type="term" value="P:cell wall organization"/>
    <property type="evidence" value="ECO:0007669"/>
    <property type="project" value="UniProtKB-KW"/>
</dbReference>
<dbReference type="Gene3D" id="3.30.1380.10">
    <property type="match status" value="1"/>
</dbReference>
<accession>A0A2U8FIR7</accession>
<dbReference type="SUPFAM" id="SSF55166">
    <property type="entry name" value="Hedgehog/DD-peptidase"/>
    <property type="match status" value="1"/>
</dbReference>
<evidence type="ECO:0000256" key="3">
    <source>
        <dbReference type="ARBA" id="ARBA00022670"/>
    </source>
</evidence>
<dbReference type="GO" id="GO:0008237">
    <property type="term" value="F:metallopeptidase activity"/>
    <property type="evidence" value="ECO:0007669"/>
    <property type="project" value="UniProtKB-KW"/>
</dbReference>
<feature type="chain" id="PRO_5016090261" description="Murein endopeptidase K" evidence="12">
    <location>
        <begin position="31"/>
        <end position="185"/>
    </location>
</feature>
<evidence type="ECO:0000256" key="11">
    <source>
        <dbReference type="ARBA" id="ARBA00093666"/>
    </source>
</evidence>
<reference evidence="14" key="1">
    <citation type="submission" date="2018-05" db="EMBL/GenBank/DDBJ databases">
        <title>Complete genome sequence of Actinobacillus porcitonsillarum reference strain 9953L55 (CCUG 46996).</title>
        <authorList>
            <person name="Dona V."/>
            <person name="Perreten V."/>
        </authorList>
    </citation>
    <scope>NUCLEOTIDE SEQUENCE [LARGE SCALE GENOMIC DNA]</scope>
    <source>
        <strain evidence="14">9953L55</strain>
    </source>
</reference>
<evidence type="ECO:0000256" key="4">
    <source>
        <dbReference type="ARBA" id="ARBA00022723"/>
    </source>
</evidence>
<comment type="similarity">
    <text evidence="10">Belongs to the peptidase M15 family.</text>
</comment>
<keyword evidence="6" id="KW-0378">Hydrolase</keyword>
<dbReference type="PANTHER" id="PTHR37425:SF1">
    <property type="entry name" value="OUTER MEMBRANE PROTEIN"/>
    <property type="match status" value="1"/>
</dbReference>
<dbReference type="InterPro" id="IPR010275">
    <property type="entry name" value="MepK"/>
</dbReference>
<evidence type="ECO:0000313" key="14">
    <source>
        <dbReference type="Proteomes" id="UP000244920"/>
    </source>
</evidence>
<keyword evidence="3" id="KW-0645">Protease</keyword>
<keyword evidence="9" id="KW-0961">Cell wall biogenesis/degradation</keyword>
<keyword evidence="8" id="KW-0482">Metalloprotease</keyword>
<dbReference type="Proteomes" id="UP000244920">
    <property type="component" value="Chromosome"/>
</dbReference>
<dbReference type="RefSeq" id="WP_005820310.1">
    <property type="nucleotide sequence ID" value="NZ_CP029206.1"/>
</dbReference>
<dbReference type="Pfam" id="PF05951">
    <property type="entry name" value="Peptidase_M15_2"/>
    <property type="match status" value="1"/>
</dbReference>
<protein>
    <recommendedName>
        <fullName evidence="11">Murein endopeptidase K</fullName>
    </recommendedName>
</protein>
<dbReference type="PANTHER" id="PTHR37425">
    <property type="match status" value="1"/>
</dbReference>
<gene>
    <name evidence="13" type="ORF">DDU33_05085</name>
</gene>
<dbReference type="GO" id="GO:0006508">
    <property type="term" value="P:proteolysis"/>
    <property type="evidence" value="ECO:0007669"/>
    <property type="project" value="UniProtKB-KW"/>
</dbReference>
<keyword evidence="14" id="KW-1185">Reference proteome</keyword>
<dbReference type="AlphaFoldDB" id="A0A2U8FIR7"/>
<keyword evidence="5 12" id="KW-0732">Signal</keyword>
<keyword evidence="7" id="KW-0862">Zinc</keyword>
<evidence type="ECO:0000256" key="6">
    <source>
        <dbReference type="ARBA" id="ARBA00022801"/>
    </source>
</evidence>
<feature type="signal peptide" evidence="12">
    <location>
        <begin position="1"/>
        <end position="30"/>
    </location>
</feature>
<sequence>MNQINIQRRKWLSLGGLVLGASLLPNQVMASLSTVAPLALRFRNVNTGDTHAVKFSGGGLASADLSQLNYLMRDRHTGQVKRIDPNLFVKLNQLQQRLGFRNAEILVLSGYRSAKTNAALRRNHRGVASNSFHIRGQAIDFQVSGVPLSKVKAAAESLHNGGVGYYPRSNFVHVDTGPVRTWRGV</sequence>
<dbReference type="InterPro" id="IPR009045">
    <property type="entry name" value="Zn_M74/Hedgehog-like"/>
</dbReference>
<evidence type="ECO:0000256" key="9">
    <source>
        <dbReference type="ARBA" id="ARBA00023316"/>
    </source>
</evidence>
<evidence type="ECO:0000256" key="12">
    <source>
        <dbReference type="SAM" id="SignalP"/>
    </source>
</evidence>
<evidence type="ECO:0000256" key="10">
    <source>
        <dbReference type="ARBA" id="ARBA00093448"/>
    </source>
</evidence>
<evidence type="ECO:0000256" key="8">
    <source>
        <dbReference type="ARBA" id="ARBA00023049"/>
    </source>
</evidence>
<dbReference type="GO" id="GO:0046872">
    <property type="term" value="F:metal ion binding"/>
    <property type="evidence" value="ECO:0007669"/>
    <property type="project" value="UniProtKB-KW"/>
</dbReference>
<name>A0A2U8FIR7_9PAST</name>